<organism evidence="2 3">
    <name type="scientific">Racocetra fulgida</name>
    <dbReference type="NCBI Taxonomy" id="60492"/>
    <lineage>
        <taxon>Eukaryota</taxon>
        <taxon>Fungi</taxon>
        <taxon>Fungi incertae sedis</taxon>
        <taxon>Mucoromycota</taxon>
        <taxon>Glomeromycotina</taxon>
        <taxon>Glomeromycetes</taxon>
        <taxon>Diversisporales</taxon>
        <taxon>Gigasporaceae</taxon>
        <taxon>Racocetra</taxon>
    </lineage>
</organism>
<gene>
    <name evidence="2" type="ORF">RFULGI_LOCUS16219</name>
</gene>
<name>A0A9N9JMD7_9GLOM</name>
<feature type="non-terminal residue" evidence="2">
    <location>
        <position position="84"/>
    </location>
</feature>
<feature type="compositionally biased region" description="Low complexity" evidence="1">
    <location>
        <begin position="32"/>
        <end position="59"/>
    </location>
</feature>
<accession>A0A9N9JMD7</accession>
<evidence type="ECO:0000256" key="1">
    <source>
        <dbReference type="SAM" id="MobiDB-lite"/>
    </source>
</evidence>
<evidence type="ECO:0000313" key="2">
    <source>
        <dbReference type="EMBL" id="CAG8785591.1"/>
    </source>
</evidence>
<proteinExistence type="predicted"/>
<protein>
    <submittedName>
        <fullName evidence="2">4957_t:CDS:1</fullName>
    </submittedName>
</protein>
<keyword evidence="3" id="KW-1185">Reference proteome</keyword>
<dbReference type="AlphaFoldDB" id="A0A9N9JMD7"/>
<feature type="non-terminal residue" evidence="2">
    <location>
        <position position="1"/>
    </location>
</feature>
<evidence type="ECO:0000313" key="3">
    <source>
        <dbReference type="Proteomes" id="UP000789396"/>
    </source>
</evidence>
<comment type="caution">
    <text evidence="2">The sequence shown here is derived from an EMBL/GenBank/DDBJ whole genome shotgun (WGS) entry which is preliminary data.</text>
</comment>
<dbReference type="Proteomes" id="UP000789396">
    <property type="component" value="Unassembled WGS sequence"/>
</dbReference>
<sequence length="84" mass="8907">AEFSGKKFDEENNLNVNVYILDTKSFLWVTSTSQNASNSTPSNATSSNVTPTNVTPSNAIPSTNSTLIKNTPDIRLVVGLSSSA</sequence>
<reference evidence="2" key="1">
    <citation type="submission" date="2021-06" db="EMBL/GenBank/DDBJ databases">
        <authorList>
            <person name="Kallberg Y."/>
            <person name="Tangrot J."/>
            <person name="Rosling A."/>
        </authorList>
    </citation>
    <scope>NUCLEOTIDE SEQUENCE</scope>
    <source>
        <strain evidence="2">IN212</strain>
    </source>
</reference>
<dbReference type="EMBL" id="CAJVPZ010056352">
    <property type="protein sequence ID" value="CAG8785591.1"/>
    <property type="molecule type" value="Genomic_DNA"/>
</dbReference>
<feature type="region of interest" description="Disordered" evidence="1">
    <location>
        <begin position="32"/>
        <end position="66"/>
    </location>
</feature>